<evidence type="ECO:0000313" key="2">
    <source>
        <dbReference type="Proteomes" id="UP001500021"/>
    </source>
</evidence>
<organism evidence="1 2">
    <name type="scientific">Colwellia asteriadis</name>
    <dbReference type="NCBI Taxonomy" id="517723"/>
    <lineage>
        <taxon>Bacteria</taxon>
        <taxon>Pseudomonadati</taxon>
        <taxon>Pseudomonadota</taxon>
        <taxon>Gammaproteobacteria</taxon>
        <taxon>Alteromonadales</taxon>
        <taxon>Colwelliaceae</taxon>
        <taxon>Colwellia</taxon>
    </lineage>
</organism>
<accession>A0ABP3WCT7</accession>
<comment type="caution">
    <text evidence="1">The sequence shown here is derived from an EMBL/GenBank/DDBJ whole genome shotgun (WGS) entry which is preliminary data.</text>
</comment>
<dbReference type="EMBL" id="BAAAFA010000002">
    <property type="protein sequence ID" value="GAA0812500.1"/>
    <property type="molecule type" value="Genomic_DNA"/>
</dbReference>
<dbReference type="RefSeq" id="WP_215978461.1">
    <property type="nucleotide sequence ID" value="NZ_BAAAFA010000002.1"/>
</dbReference>
<protein>
    <submittedName>
        <fullName evidence="1">Uncharacterized protein</fullName>
    </submittedName>
</protein>
<proteinExistence type="predicted"/>
<sequence>MKILIILVLLSTQVMADKSKDLAHVVYVAAMQIDDGSWCFKTSVKHNDQGWEHYADGWQVTDLKGVQLGYREITHPHVNEQPFTRRQCEIKIPVEINKVIVRARNNTNGYGGQTVEVDLNNIESTKYSVKRWDF</sequence>
<name>A0ABP3WCT7_9GAMM</name>
<dbReference type="Proteomes" id="UP001500021">
    <property type="component" value="Unassembled WGS sequence"/>
</dbReference>
<evidence type="ECO:0000313" key="1">
    <source>
        <dbReference type="EMBL" id="GAA0812500.1"/>
    </source>
</evidence>
<reference evidence="2" key="1">
    <citation type="journal article" date="2019" name="Int. J. Syst. Evol. Microbiol.">
        <title>The Global Catalogue of Microorganisms (GCM) 10K type strain sequencing project: providing services to taxonomists for standard genome sequencing and annotation.</title>
        <authorList>
            <consortium name="The Broad Institute Genomics Platform"/>
            <consortium name="The Broad Institute Genome Sequencing Center for Infectious Disease"/>
            <person name="Wu L."/>
            <person name="Ma J."/>
        </authorList>
    </citation>
    <scope>NUCLEOTIDE SEQUENCE [LARGE SCALE GENOMIC DNA]</scope>
    <source>
        <strain evidence="2">JCM 15608</strain>
    </source>
</reference>
<gene>
    <name evidence="1" type="ORF">GCM10009111_06540</name>
</gene>
<keyword evidence="2" id="KW-1185">Reference proteome</keyword>